<evidence type="ECO:0000313" key="2">
    <source>
        <dbReference type="Proteomes" id="UP000510821"/>
    </source>
</evidence>
<gene>
    <name evidence="1" type="ORF">Sv326_1254</name>
</gene>
<dbReference type="EMBL" id="CP058998">
    <property type="protein sequence ID" value="QLJ53429.1"/>
    <property type="molecule type" value="Genomic_DNA"/>
</dbReference>
<protein>
    <recommendedName>
        <fullName evidence="3">Antitoxin</fullName>
    </recommendedName>
</protein>
<sequence length="84" mass="9667">MNITMRFEGYVEQIIDEAVKKGIVKTKAEALRLGVLQLNEKYHLISQNLSEDEEDLSLAIRIDERIKAGKEKINPESKLKTLLR</sequence>
<organism evidence="1 2">
    <name type="scientific">Fermentimicrarchaeum limneticum</name>
    <dbReference type="NCBI Taxonomy" id="2795018"/>
    <lineage>
        <taxon>Archaea</taxon>
        <taxon>Candidatus Micrarchaeota</taxon>
        <taxon>Candidatus Fermentimicrarchaeales</taxon>
        <taxon>Candidatus Fermentimicrarchaeaceae</taxon>
        <taxon>Candidatus Fermentimicrarchaeum</taxon>
    </lineage>
</organism>
<dbReference type="AlphaFoldDB" id="A0A7D5XKP5"/>
<name>A0A7D5XKP5_FERL1</name>
<evidence type="ECO:0008006" key="3">
    <source>
        <dbReference type="Google" id="ProtNLM"/>
    </source>
</evidence>
<evidence type="ECO:0000313" key="1">
    <source>
        <dbReference type="EMBL" id="QLJ53429.1"/>
    </source>
</evidence>
<proteinExistence type="predicted"/>
<accession>A0A7D5XKP5</accession>
<reference evidence="2" key="1">
    <citation type="submission" date="2020-07" db="EMBL/GenBank/DDBJ databases">
        <title>Metabolic diversity and evolutionary history of the archaeal phylum ###Micrarchaeota### uncovered from a freshwater lake metagenome.</title>
        <authorList>
            <person name="Kadnikov V.V."/>
            <person name="Savvichev A.S."/>
            <person name="Mardanov A.V."/>
            <person name="Beletsky A.V."/>
            <person name="Chupakov A.V."/>
            <person name="Kokryatskaya N.M."/>
            <person name="Pimenov N.V."/>
            <person name="Ravin N.V."/>
        </authorList>
    </citation>
    <scope>NUCLEOTIDE SEQUENCE [LARGE SCALE GENOMIC DNA]</scope>
</reference>
<dbReference type="Proteomes" id="UP000510821">
    <property type="component" value="Chromosome"/>
</dbReference>
<dbReference type="KEGG" id="flt:Sv326_1254"/>